<feature type="transmembrane region" description="Helical" evidence="6">
    <location>
        <begin position="12"/>
        <end position="32"/>
    </location>
</feature>
<organism evidence="7 8">
    <name type="scientific">Desulfobotulus alkaliphilus</name>
    <dbReference type="NCBI Taxonomy" id="622671"/>
    <lineage>
        <taxon>Bacteria</taxon>
        <taxon>Pseudomonadati</taxon>
        <taxon>Thermodesulfobacteriota</taxon>
        <taxon>Desulfobacteria</taxon>
        <taxon>Desulfobacterales</taxon>
        <taxon>Desulfobacteraceae</taxon>
        <taxon>Desulfobotulus</taxon>
    </lineage>
</organism>
<dbReference type="AlphaFoldDB" id="A0A562RNL2"/>
<accession>A0A562RNL2</accession>
<dbReference type="InterPro" id="IPR004254">
    <property type="entry name" value="AdipoR/HlyIII-related"/>
</dbReference>
<dbReference type="PANTHER" id="PTHR20855:SF3">
    <property type="entry name" value="LD03007P"/>
    <property type="match status" value="1"/>
</dbReference>
<proteinExistence type="predicted"/>
<reference evidence="7 8" key="1">
    <citation type="submission" date="2019-07" db="EMBL/GenBank/DDBJ databases">
        <title>Genome sequencing of 100 strains of the haloalkaliphilic chemolithoautotrophic sulfur-oxidizing bacterium Thioalkalivibrio.</title>
        <authorList>
            <person name="Muyzer G."/>
        </authorList>
    </citation>
    <scope>NUCLEOTIDE SEQUENCE [LARGE SCALE GENOMIC DNA]</scope>
    <source>
        <strain evidence="7 8">ASO4-4</strain>
    </source>
</reference>
<gene>
    <name evidence="7" type="ORF">LZ24_02221</name>
</gene>
<dbReference type="GO" id="GO:0016020">
    <property type="term" value="C:membrane"/>
    <property type="evidence" value="ECO:0007669"/>
    <property type="project" value="UniProtKB-SubCell"/>
</dbReference>
<comment type="caution">
    <text evidence="7">The sequence shown here is derived from an EMBL/GenBank/DDBJ whole genome shotgun (WGS) entry which is preliminary data.</text>
</comment>
<keyword evidence="4 6" id="KW-0472">Membrane</keyword>
<protein>
    <submittedName>
        <fullName evidence="7">Hemolysin III</fullName>
    </submittedName>
</protein>
<evidence type="ECO:0000313" key="7">
    <source>
        <dbReference type="EMBL" id="TWI70651.1"/>
    </source>
</evidence>
<keyword evidence="2 6" id="KW-0812">Transmembrane</keyword>
<feature type="binding site" evidence="5">
    <location>
        <position position="189"/>
    </location>
    <ligand>
        <name>Zn(2+)</name>
        <dbReference type="ChEBI" id="CHEBI:29105"/>
    </ligand>
</feature>
<dbReference type="Pfam" id="PF03006">
    <property type="entry name" value="HlyIII"/>
    <property type="match status" value="1"/>
</dbReference>
<dbReference type="EMBL" id="VLLC01000017">
    <property type="protein sequence ID" value="TWI70651.1"/>
    <property type="molecule type" value="Genomic_DNA"/>
</dbReference>
<keyword evidence="5" id="KW-0862">Zinc</keyword>
<feature type="transmembrane region" description="Helical" evidence="6">
    <location>
        <begin position="188"/>
        <end position="211"/>
    </location>
</feature>
<evidence type="ECO:0000256" key="1">
    <source>
        <dbReference type="ARBA" id="ARBA00004141"/>
    </source>
</evidence>
<keyword evidence="3 6" id="KW-1133">Transmembrane helix</keyword>
<keyword evidence="8" id="KW-1185">Reference proteome</keyword>
<dbReference type="GO" id="GO:0046872">
    <property type="term" value="F:metal ion binding"/>
    <property type="evidence" value="ECO:0007669"/>
    <property type="project" value="UniProtKB-KW"/>
</dbReference>
<sequence length="217" mass="24259">MVTKRQELFNCYSHLAGGIAALAGTFFLLPVAASSREALITALIYGLSVTFLFFASALYHAFKQEENEISFWRKMDRMAIFFMIAGTYTPISYFCLEGGWRWGMIGLQWGFVAFGFLSQVFFPRAPRTFYAGVYLAMGWTAVFPMNQVLGNMTALQVSLLFAGGVAFTLGGLIYAIKKPRMVPGVFSFHELFHVMVLIGGAFHYGMIYHIYFQAGTA</sequence>
<keyword evidence="5" id="KW-0479">Metal-binding</keyword>
<dbReference type="PANTHER" id="PTHR20855">
    <property type="entry name" value="ADIPOR/PROGESTIN RECEPTOR-RELATED"/>
    <property type="match status" value="1"/>
</dbReference>
<evidence type="ECO:0000256" key="5">
    <source>
        <dbReference type="PIRSR" id="PIRSR604254-1"/>
    </source>
</evidence>
<feature type="transmembrane region" description="Helical" evidence="6">
    <location>
        <begin position="155"/>
        <end position="176"/>
    </location>
</feature>
<feature type="transmembrane region" description="Helical" evidence="6">
    <location>
        <begin position="79"/>
        <end position="96"/>
    </location>
</feature>
<evidence type="ECO:0000256" key="6">
    <source>
        <dbReference type="SAM" id="Phobius"/>
    </source>
</evidence>
<evidence type="ECO:0000256" key="3">
    <source>
        <dbReference type="ARBA" id="ARBA00022989"/>
    </source>
</evidence>
<name>A0A562RNL2_9BACT</name>
<feature type="transmembrane region" description="Helical" evidence="6">
    <location>
        <begin position="38"/>
        <end position="59"/>
    </location>
</feature>
<dbReference type="Proteomes" id="UP000318307">
    <property type="component" value="Unassembled WGS sequence"/>
</dbReference>
<feature type="binding site" evidence="5">
    <location>
        <position position="193"/>
    </location>
    <ligand>
        <name>Zn(2+)</name>
        <dbReference type="ChEBI" id="CHEBI:29105"/>
    </ligand>
</feature>
<evidence type="ECO:0000256" key="2">
    <source>
        <dbReference type="ARBA" id="ARBA00022692"/>
    </source>
</evidence>
<feature type="transmembrane region" description="Helical" evidence="6">
    <location>
        <begin position="129"/>
        <end position="149"/>
    </location>
</feature>
<evidence type="ECO:0000256" key="4">
    <source>
        <dbReference type="ARBA" id="ARBA00023136"/>
    </source>
</evidence>
<evidence type="ECO:0000313" key="8">
    <source>
        <dbReference type="Proteomes" id="UP000318307"/>
    </source>
</evidence>
<comment type="subcellular location">
    <subcellularLocation>
        <location evidence="1">Membrane</location>
        <topology evidence="1">Multi-pass membrane protein</topology>
    </subcellularLocation>
</comment>
<feature type="binding site" evidence="5">
    <location>
        <position position="60"/>
    </location>
    <ligand>
        <name>Zn(2+)</name>
        <dbReference type="ChEBI" id="CHEBI:29105"/>
    </ligand>
</feature>